<dbReference type="AlphaFoldDB" id="A7EXK8"/>
<gene>
    <name evidence="1" type="ORF">SS1G_10073</name>
</gene>
<protein>
    <submittedName>
        <fullName evidence="1">Uncharacterized protein</fullName>
    </submittedName>
</protein>
<sequence>MEAGEFRSPQKRNVAFISGAVRATGATILIVDAYDGSLGRPCSTSCPEPSFAQEIVKFYGTDKAHFKQRSLLGK</sequence>
<dbReference type="RefSeq" id="XP_001588526.1">
    <property type="nucleotide sequence ID" value="XM_001588476.1"/>
</dbReference>
<dbReference type="GeneID" id="5484839"/>
<dbReference type="KEGG" id="ssl:SS1G_10073"/>
<keyword evidence="2" id="KW-1185">Reference proteome</keyword>
<proteinExistence type="predicted"/>
<dbReference type="InParanoid" id="A7EXK8"/>
<name>A7EXK8_SCLS1</name>
<dbReference type="EMBL" id="CH476635">
    <property type="protein sequence ID" value="EDN94200.1"/>
    <property type="molecule type" value="Genomic_DNA"/>
</dbReference>
<evidence type="ECO:0000313" key="1">
    <source>
        <dbReference type="EMBL" id="EDN94200.1"/>
    </source>
</evidence>
<organism evidence="1 2">
    <name type="scientific">Sclerotinia sclerotiorum (strain ATCC 18683 / 1980 / Ss-1)</name>
    <name type="common">White mold</name>
    <name type="synonym">Whetzelinia sclerotiorum</name>
    <dbReference type="NCBI Taxonomy" id="665079"/>
    <lineage>
        <taxon>Eukaryota</taxon>
        <taxon>Fungi</taxon>
        <taxon>Dikarya</taxon>
        <taxon>Ascomycota</taxon>
        <taxon>Pezizomycotina</taxon>
        <taxon>Leotiomycetes</taxon>
        <taxon>Helotiales</taxon>
        <taxon>Sclerotiniaceae</taxon>
        <taxon>Sclerotinia</taxon>
    </lineage>
</organism>
<dbReference type="Proteomes" id="UP000001312">
    <property type="component" value="Unassembled WGS sequence"/>
</dbReference>
<dbReference type="HOGENOM" id="CLU_2689313_0_0_1"/>
<accession>A7EXK8</accession>
<evidence type="ECO:0000313" key="2">
    <source>
        <dbReference type="Proteomes" id="UP000001312"/>
    </source>
</evidence>
<reference evidence="2" key="1">
    <citation type="journal article" date="2011" name="PLoS Genet.">
        <title>Genomic analysis of the necrotrophic fungal pathogens Sclerotinia sclerotiorum and Botrytis cinerea.</title>
        <authorList>
            <person name="Amselem J."/>
            <person name="Cuomo C.A."/>
            <person name="van Kan J.A."/>
            <person name="Viaud M."/>
            <person name="Benito E.P."/>
            <person name="Couloux A."/>
            <person name="Coutinho P.M."/>
            <person name="de Vries R.P."/>
            <person name="Dyer P.S."/>
            <person name="Fillinger S."/>
            <person name="Fournier E."/>
            <person name="Gout L."/>
            <person name="Hahn M."/>
            <person name="Kohn L."/>
            <person name="Lapalu N."/>
            <person name="Plummer K.M."/>
            <person name="Pradier J.M."/>
            <person name="Quevillon E."/>
            <person name="Sharon A."/>
            <person name="Simon A."/>
            <person name="ten Have A."/>
            <person name="Tudzynski B."/>
            <person name="Tudzynski P."/>
            <person name="Wincker P."/>
            <person name="Andrew M."/>
            <person name="Anthouard V."/>
            <person name="Beever R.E."/>
            <person name="Beffa R."/>
            <person name="Benoit I."/>
            <person name="Bouzid O."/>
            <person name="Brault B."/>
            <person name="Chen Z."/>
            <person name="Choquer M."/>
            <person name="Collemare J."/>
            <person name="Cotton P."/>
            <person name="Danchin E.G."/>
            <person name="Da Silva C."/>
            <person name="Gautier A."/>
            <person name="Giraud C."/>
            <person name="Giraud T."/>
            <person name="Gonzalez C."/>
            <person name="Grossetete S."/>
            <person name="Guldener U."/>
            <person name="Henrissat B."/>
            <person name="Howlett B.J."/>
            <person name="Kodira C."/>
            <person name="Kretschmer M."/>
            <person name="Lappartient A."/>
            <person name="Leroch M."/>
            <person name="Levis C."/>
            <person name="Mauceli E."/>
            <person name="Neuveglise C."/>
            <person name="Oeser B."/>
            <person name="Pearson M."/>
            <person name="Poulain J."/>
            <person name="Poussereau N."/>
            <person name="Quesneville H."/>
            <person name="Rascle C."/>
            <person name="Schumacher J."/>
            <person name="Segurens B."/>
            <person name="Sexton A."/>
            <person name="Silva E."/>
            <person name="Sirven C."/>
            <person name="Soanes D.M."/>
            <person name="Talbot N.J."/>
            <person name="Templeton M."/>
            <person name="Yandava C."/>
            <person name="Yarden O."/>
            <person name="Zeng Q."/>
            <person name="Rollins J.A."/>
            <person name="Lebrun M.H."/>
            <person name="Dickman M."/>
        </authorList>
    </citation>
    <scope>NUCLEOTIDE SEQUENCE [LARGE SCALE GENOMIC DNA]</scope>
    <source>
        <strain evidence="2">ATCC 18683 / 1980 / Ss-1</strain>
    </source>
</reference>